<dbReference type="PANTHER" id="PTHR10188">
    <property type="entry name" value="L-ASPARAGINASE"/>
    <property type="match status" value="1"/>
</dbReference>
<reference evidence="5" key="1">
    <citation type="submission" date="2019-05" db="EMBL/GenBank/DDBJ databases">
        <title>Complete genome sequencing of Absiella argi strain JCM 30884.</title>
        <authorList>
            <person name="Sakamoto M."/>
            <person name="Murakami T."/>
            <person name="Mori H."/>
        </authorList>
    </citation>
    <scope>NUCLEOTIDE SEQUENCE [LARGE SCALE GENOMIC DNA]</scope>
    <source>
        <strain evidence="5">JCM 30884</strain>
    </source>
</reference>
<protein>
    <submittedName>
        <fullName evidence="4">N(4)-(Beta-N-acetylglucosaminyl)-L-asparaginase</fullName>
    </submittedName>
</protein>
<organism evidence="4 5">
    <name type="scientific">Amedibacterium intestinale</name>
    <dbReference type="NCBI Taxonomy" id="2583452"/>
    <lineage>
        <taxon>Bacteria</taxon>
        <taxon>Bacillati</taxon>
        <taxon>Bacillota</taxon>
        <taxon>Erysipelotrichia</taxon>
        <taxon>Erysipelotrichales</taxon>
        <taxon>Erysipelotrichaceae</taxon>
        <taxon>Amedibacterium</taxon>
    </lineage>
</organism>
<evidence type="ECO:0000256" key="2">
    <source>
        <dbReference type="PIRSR" id="PIRSR600246-2"/>
    </source>
</evidence>
<dbReference type="PANTHER" id="PTHR10188:SF6">
    <property type="entry name" value="N(4)-(BETA-N-ACETYLGLUCOSAMINYL)-L-ASPARAGINASE"/>
    <property type="match status" value="1"/>
</dbReference>
<evidence type="ECO:0000256" key="1">
    <source>
        <dbReference type="PIRSR" id="PIRSR600246-1"/>
    </source>
</evidence>
<name>A0A6N4TMY8_9FIRM</name>
<dbReference type="Pfam" id="PF01112">
    <property type="entry name" value="Asparaginase_2"/>
    <property type="match status" value="1"/>
</dbReference>
<evidence type="ECO:0000313" key="4">
    <source>
        <dbReference type="EMBL" id="BBK23834.1"/>
    </source>
</evidence>
<feature type="active site" description="Nucleophile" evidence="1">
    <location>
        <position position="153"/>
    </location>
</feature>
<dbReference type="GO" id="GO:0016811">
    <property type="term" value="F:hydrolase activity, acting on carbon-nitrogen (but not peptide) bonds, in linear amides"/>
    <property type="evidence" value="ECO:0007669"/>
    <property type="project" value="UniProtKB-ARBA"/>
</dbReference>
<dbReference type="EMBL" id="AP019695">
    <property type="protein sequence ID" value="BBK23834.1"/>
    <property type="molecule type" value="Genomic_DNA"/>
</dbReference>
<dbReference type="GO" id="GO:0005737">
    <property type="term" value="C:cytoplasm"/>
    <property type="evidence" value="ECO:0007669"/>
    <property type="project" value="TreeGrafter"/>
</dbReference>
<dbReference type="KEGG" id="aarg:Aargi30884_27370"/>
<feature type="binding site" evidence="2">
    <location>
        <begin position="203"/>
        <end position="206"/>
    </location>
    <ligand>
        <name>substrate</name>
    </ligand>
</feature>
<sequence>MEYTMIATWKMSYDGIGLAKEALEKGCSVKEAIRIAIQNVEEREEFISVGHGGLPNIDGHVQLDAAYMDGDTLDFGGIIEVEDIKSPIAVAQDLCGLKCNCLLSGKGAESYAKKKGFPFENHLCESSKKRWEEKKKEDIEDIEELQAYEGHDTVCVLGKVKKHLGVGVSTSGLFMKQEGRVGDSPIIGSGFYADSLIGCAAATGLGEDIMRGCLSLRVVDKMAEGKHVQEAVNEVLDAHIKRMALMKKDCDAISLIAMDKDGNCAASTNICEFPFVVLQDNDIKLFVATYKEGMHNVFEADETWLKQYKGD</sequence>
<dbReference type="InterPro" id="IPR029055">
    <property type="entry name" value="Ntn_hydrolases_N"/>
</dbReference>
<dbReference type="Proteomes" id="UP000464754">
    <property type="component" value="Chromosome"/>
</dbReference>
<dbReference type="AlphaFoldDB" id="A0A6N4TMY8"/>
<dbReference type="SUPFAM" id="SSF56235">
    <property type="entry name" value="N-terminal nucleophile aminohydrolases (Ntn hydrolases)"/>
    <property type="match status" value="1"/>
</dbReference>
<feature type="binding site" evidence="2">
    <location>
        <begin position="180"/>
        <end position="183"/>
    </location>
    <ligand>
        <name>substrate</name>
    </ligand>
</feature>
<evidence type="ECO:0000256" key="3">
    <source>
        <dbReference type="PIRSR" id="PIRSR600246-3"/>
    </source>
</evidence>
<proteinExistence type="predicted"/>
<dbReference type="InterPro" id="IPR000246">
    <property type="entry name" value="Peptidase_T2"/>
</dbReference>
<dbReference type="Gene3D" id="3.60.20.30">
    <property type="entry name" value="(Glycosyl)asparaginase"/>
    <property type="match status" value="1"/>
</dbReference>
<gene>
    <name evidence="4" type="ORF">Aargi30884_27370</name>
</gene>
<feature type="site" description="Cleavage; by autolysis" evidence="3">
    <location>
        <begin position="152"/>
        <end position="153"/>
    </location>
</feature>
<keyword evidence="5" id="KW-1185">Reference proteome</keyword>
<accession>A0A6N4TMY8</accession>
<evidence type="ECO:0000313" key="5">
    <source>
        <dbReference type="Proteomes" id="UP000464754"/>
    </source>
</evidence>
<dbReference type="RefSeq" id="WP_163052478.1">
    <property type="nucleotide sequence ID" value="NZ_AP019695.1"/>
</dbReference>